<dbReference type="RefSeq" id="XP_003097759.2">
    <property type="nucleotide sequence ID" value="XM_003097711.2"/>
</dbReference>
<dbReference type="InParanoid" id="E3N197"/>
<feature type="transmembrane region" description="Helical" evidence="1">
    <location>
        <begin position="134"/>
        <end position="153"/>
    </location>
</feature>
<dbReference type="Proteomes" id="UP000008281">
    <property type="component" value="Unassembled WGS sequence"/>
</dbReference>
<dbReference type="KEGG" id="crq:GCK72_004430"/>
<gene>
    <name evidence="2" type="ORF">CRE_13611</name>
</gene>
<feature type="transmembrane region" description="Helical" evidence="1">
    <location>
        <begin position="94"/>
        <end position="114"/>
    </location>
</feature>
<dbReference type="EMBL" id="DS268508">
    <property type="protein sequence ID" value="EFO83249.1"/>
    <property type="molecule type" value="Genomic_DNA"/>
</dbReference>
<evidence type="ECO:0000313" key="2">
    <source>
        <dbReference type="EMBL" id="EFO83249.1"/>
    </source>
</evidence>
<dbReference type="GeneID" id="9826945"/>
<keyword evidence="3" id="KW-1185">Reference proteome</keyword>
<organism evidence="3">
    <name type="scientific">Caenorhabditis remanei</name>
    <name type="common">Caenorhabditis vulgaris</name>
    <dbReference type="NCBI Taxonomy" id="31234"/>
    <lineage>
        <taxon>Eukaryota</taxon>
        <taxon>Metazoa</taxon>
        <taxon>Ecdysozoa</taxon>
        <taxon>Nematoda</taxon>
        <taxon>Chromadorea</taxon>
        <taxon>Rhabditida</taxon>
        <taxon>Rhabditina</taxon>
        <taxon>Rhabditomorpha</taxon>
        <taxon>Rhabditoidea</taxon>
        <taxon>Rhabditidae</taxon>
        <taxon>Peloderinae</taxon>
        <taxon>Caenorhabditis</taxon>
    </lineage>
</organism>
<feature type="transmembrane region" description="Helical" evidence="1">
    <location>
        <begin position="60"/>
        <end position="82"/>
    </location>
</feature>
<proteinExistence type="predicted"/>
<dbReference type="AlphaFoldDB" id="E3N197"/>
<evidence type="ECO:0000313" key="3">
    <source>
        <dbReference type="Proteomes" id="UP000008281"/>
    </source>
</evidence>
<evidence type="ECO:0000256" key="1">
    <source>
        <dbReference type="SAM" id="Phobius"/>
    </source>
</evidence>
<reference evidence="2" key="1">
    <citation type="submission" date="2007-07" db="EMBL/GenBank/DDBJ databases">
        <title>PCAP assembly of the Caenorhabditis remanei genome.</title>
        <authorList>
            <consortium name="The Caenorhabditis remanei Sequencing Consortium"/>
            <person name="Wilson R.K."/>
        </authorList>
    </citation>
    <scope>NUCLEOTIDE SEQUENCE [LARGE SCALE GENOMIC DNA]</scope>
    <source>
        <strain evidence="2">PB4641</strain>
    </source>
</reference>
<name>E3N197_CAERE</name>
<protein>
    <submittedName>
        <fullName evidence="2">Uncharacterized protein</fullName>
    </submittedName>
</protein>
<dbReference type="HOGENOM" id="CLU_1483303_0_0_1"/>
<keyword evidence="1" id="KW-0472">Membrane</keyword>
<accession>E3N197</accession>
<dbReference type="CTD" id="9826945"/>
<sequence>MKLYILTIQFKHSAENRLLQNNPFYLYGKRVQDSSPHALFSSMLFDHLVVEIFDRKLQRLSLESICPFVNVTLMILLIVVRWKQIKMDQNSTSTLINAMFLTSSIMIIQLFIMAQQYADYPTRGGSNYDNYSFYSFYTSFLWIASVYISNSDFIQNWIQTNKKVENSNERPMFSIYVLDSKV</sequence>
<keyword evidence="1" id="KW-0812">Transmembrane</keyword>
<keyword evidence="1" id="KW-1133">Transmembrane helix</keyword>